<comment type="similarity">
    <text evidence="1 4">Belongs to the fatty acyl-CoA reductase family.</text>
</comment>
<name>A0A6G0Z3E8_APHCR</name>
<dbReference type="Pfam" id="PF07993">
    <property type="entry name" value="NAD_binding_4"/>
    <property type="match status" value="2"/>
</dbReference>
<dbReference type="Gene3D" id="3.40.50.720">
    <property type="entry name" value="NAD(P)-binding Rossmann-like Domain"/>
    <property type="match status" value="2"/>
</dbReference>
<dbReference type="InterPro" id="IPR036291">
    <property type="entry name" value="NAD(P)-bd_dom_sf"/>
</dbReference>
<dbReference type="EC" id="1.2.1.84" evidence="4"/>
<evidence type="ECO:0000259" key="5">
    <source>
        <dbReference type="Pfam" id="PF03015"/>
    </source>
</evidence>
<evidence type="ECO:0000256" key="2">
    <source>
        <dbReference type="ARBA" id="ARBA00022516"/>
    </source>
</evidence>
<dbReference type="GO" id="GO:0035336">
    <property type="term" value="P:long-chain fatty-acyl-CoA metabolic process"/>
    <property type="evidence" value="ECO:0007669"/>
    <property type="project" value="TreeGrafter"/>
</dbReference>
<accession>A0A6G0Z3E8</accession>
<keyword evidence="8" id="KW-1185">Reference proteome</keyword>
<organism evidence="7 8">
    <name type="scientific">Aphis craccivora</name>
    <name type="common">Cowpea aphid</name>
    <dbReference type="NCBI Taxonomy" id="307492"/>
    <lineage>
        <taxon>Eukaryota</taxon>
        <taxon>Metazoa</taxon>
        <taxon>Ecdysozoa</taxon>
        <taxon>Arthropoda</taxon>
        <taxon>Hexapoda</taxon>
        <taxon>Insecta</taxon>
        <taxon>Pterygota</taxon>
        <taxon>Neoptera</taxon>
        <taxon>Paraneoptera</taxon>
        <taxon>Hemiptera</taxon>
        <taxon>Sternorrhyncha</taxon>
        <taxon>Aphidomorpha</taxon>
        <taxon>Aphidoidea</taxon>
        <taxon>Aphididae</taxon>
        <taxon>Aphidini</taxon>
        <taxon>Aphis</taxon>
        <taxon>Aphis</taxon>
    </lineage>
</organism>
<dbReference type="AlphaFoldDB" id="A0A6G0Z3E8"/>
<dbReference type="OrthoDB" id="429813at2759"/>
<feature type="domain" description="Fatty acyl-CoA reductase C-terminal" evidence="5">
    <location>
        <begin position="297"/>
        <end position="371"/>
    </location>
</feature>
<dbReference type="InterPro" id="IPR013120">
    <property type="entry name" value="FAR_NAD-bd"/>
</dbReference>
<proteinExistence type="inferred from homology"/>
<feature type="non-terminal residue" evidence="7">
    <location>
        <position position="591"/>
    </location>
</feature>
<keyword evidence="3 4" id="KW-0443">Lipid metabolism</keyword>
<protein>
    <recommendedName>
        <fullName evidence="4">Fatty acyl-CoA reductase</fullName>
        <ecNumber evidence="4">1.2.1.84</ecNumber>
    </recommendedName>
</protein>
<dbReference type="PANTHER" id="PTHR11011">
    <property type="entry name" value="MALE STERILITY PROTEIN 2-RELATED"/>
    <property type="match status" value="1"/>
</dbReference>
<dbReference type="GO" id="GO:0005777">
    <property type="term" value="C:peroxisome"/>
    <property type="evidence" value="ECO:0007669"/>
    <property type="project" value="TreeGrafter"/>
</dbReference>
<dbReference type="EMBL" id="VUJU01001523">
    <property type="protein sequence ID" value="KAF0764899.1"/>
    <property type="molecule type" value="Genomic_DNA"/>
</dbReference>
<feature type="domain" description="Thioester reductase (TE)" evidence="6">
    <location>
        <begin position="386"/>
        <end position="557"/>
    </location>
</feature>
<gene>
    <name evidence="7" type="ORF">FWK35_00016804</name>
</gene>
<evidence type="ECO:0000256" key="4">
    <source>
        <dbReference type="RuleBase" id="RU363097"/>
    </source>
</evidence>
<dbReference type="SUPFAM" id="SSF51735">
    <property type="entry name" value="NAD(P)-binding Rossmann-fold domains"/>
    <property type="match status" value="2"/>
</dbReference>
<sequence>MKMENPTYRSQVQVMKGDCFQPNIGLDEADLSRIESKINAVIHLAAATTSDDHPYCMLHMAICTNVRATRDLIILTKRFQNLKAFIYLSSVFTNPSVLDVYEQFYNSPIPASIIIQMVETLPDYILNRVTSGLVSEWPDVVTFTKALSEQIIQSAGPELPACIIRSGFVLGTANEPIAGWTNDLNNLTGCALGSGLGLVRVFHGPSSVNAEIVPVDMLVNLLVVGCWELIDNRTEFVNEEVPKDTVNTLIYNYASSNYKPCSWNQLGEKFFKNEKNVSSSNFFRRKLWICLFGLWEKNPGKLNEFYKRVHAAAKHLSSYQQIHVRYHNHNVKNLMNKLSSRDKILFDFDMSTLSWDDYFDKYLKGLRVYLMGNPLHMPETNNNTLNRTCLVNKVYLLVRSKRDKDPQTRLREMFSSTLFTRLWEEQPKFIEKVLLINGDCEKPNLDLSAADEEFMVANMDIVIHCAATINLNGPLKHTSFINVRSTKDLLLIARRMHRLKVIMTAWDELIEKHSFVYVSTAFSNPNQPIIEEKIYDCHIQGDALINMVENMSDSLINSITHEVMAEHVHFIKMHSREYRKAIWSKYADMYH</sequence>
<dbReference type="GO" id="GO:0080019">
    <property type="term" value="F:alcohol-forming very long-chain fatty acyl-CoA reductase activity"/>
    <property type="evidence" value="ECO:0007669"/>
    <property type="project" value="InterPro"/>
</dbReference>
<dbReference type="PANTHER" id="PTHR11011:SF60">
    <property type="entry name" value="FATTY ACYL-COA REDUCTASE-RELATED"/>
    <property type="match status" value="1"/>
</dbReference>
<keyword evidence="2 4" id="KW-0444">Lipid biosynthesis</keyword>
<dbReference type="InterPro" id="IPR033640">
    <property type="entry name" value="FAR_C"/>
</dbReference>
<dbReference type="GO" id="GO:0102965">
    <property type="term" value="F:alcohol-forming long-chain fatty acyl-CoA reductase activity"/>
    <property type="evidence" value="ECO:0007669"/>
    <property type="project" value="UniProtKB-EC"/>
</dbReference>
<dbReference type="Pfam" id="PF03015">
    <property type="entry name" value="Sterile"/>
    <property type="match status" value="1"/>
</dbReference>
<feature type="domain" description="Thioester reductase (TE)" evidence="6">
    <location>
        <begin position="7"/>
        <end position="221"/>
    </location>
</feature>
<evidence type="ECO:0000313" key="7">
    <source>
        <dbReference type="EMBL" id="KAF0764899.1"/>
    </source>
</evidence>
<evidence type="ECO:0000256" key="1">
    <source>
        <dbReference type="ARBA" id="ARBA00005928"/>
    </source>
</evidence>
<evidence type="ECO:0000256" key="3">
    <source>
        <dbReference type="ARBA" id="ARBA00023098"/>
    </source>
</evidence>
<keyword evidence="4" id="KW-0560">Oxidoreductase</keyword>
<evidence type="ECO:0000259" key="6">
    <source>
        <dbReference type="Pfam" id="PF07993"/>
    </source>
</evidence>
<dbReference type="CDD" id="cd09071">
    <property type="entry name" value="FAR_C"/>
    <property type="match status" value="1"/>
</dbReference>
<comment type="caution">
    <text evidence="7">The sequence shown here is derived from an EMBL/GenBank/DDBJ whole genome shotgun (WGS) entry which is preliminary data.</text>
</comment>
<comment type="function">
    <text evidence="4">Catalyzes the reduction of fatty acyl-CoA to fatty alcohols.</text>
</comment>
<dbReference type="Proteomes" id="UP000478052">
    <property type="component" value="Unassembled WGS sequence"/>
</dbReference>
<keyword evidence="4" id="KW-0521">NADP</keyword>
<evidence type="ECO:0000313" key="8">
    <source>
        <dbReference type="Proteomes" id="UP000478052"/>
    </source>
</evidence>
<comment type="catalytic activity">
    <reaction evidence="4">
        <text>a long-chain fatty acyl-CoA + 2 NADPH + 2 H(+) = a long-chain primary fatty alcohol + 2 NADP(+) + CoA</text>
        <dbReference type="Rhea" id="RHEA:52716"/>
        <dbReference type="ChEBI" id="CHEBI:15378"/>
        <dbReference type="ChEBI" id="CHEBI:57287"/>
        <dbReference type="ChEBI" id="CHEBI:57783"/>
        <dbReference type="ChEBI" id="CHEBI:58349"/>
        <dbReference type="ChEBI" id="CHEBI:77396"/>
        <dbReference type="ChEBI" id="CHEBI:83139"/>
        <dbReference type="EC" id="1.2.1.84"/>
    </reaction>
</comment>
<reference evidence="7 8" key="1">
    <citation type="submission" date="2019-08" db="EMBL/GenBank/DDBJ databases">
        <title>Whole genome of Aphis craccivora.</title>
        <authorList>
            <person name="Voronova N.V."/>
            <person name="Shulinski R.S."/>
            <person name="Bandarenka Y.V."/>
            <person name="Zhorov D.G."/>
            <person name="Warner D."/>
        </authorList>
    </citation>
    <scope>NUCLEOTIDE SEQUENCE [LARGE SCALE GENOMIC DNA]</scope>
    <source>
        <strain evidence="7">180601</strain>
        <tissue evidence="7">Whole Body</tissue>
    </source>
</reference>
<dbReference type="InterPro" id="IPR026055">
    <property type="entry name" value="FAR"/>
</dbReference>